<dbReference type="Proteomes" id="UP000186922">
    <property type="component" value="Unassembled WGS sequence"/>
</dbReference>
<evidence type="ECO:0000256" key="3">
    <source>
        <dbReference type="ARBA" id="ARBA00012646"/>
    </source>
</evidence>
<keyword evidence="7" id="KW-0325">Glycoprotein</keyword>
<evidence type="ECO:0000256" key="5">
    <source>
        <dbReference type="ARBA" id="ARBA00022801"/>
    </source>
</evidence>
<dbReference type="SUPFAM" id="SSF53254">
    <property type="entry name" value="Phosphoglycerate mutase-like"/>
    <property type="match status" value="1"/>
</dbReference>
<keyword evidence="4 9" id="KW-0732">Signal</keyword>
<evidence type="ECO:0000256" key="8">
    <source>
        <dbReference type="SAM" id="Phobius"/>
    </source>
</evidence>
<accession>A0A1D1VK52</accession>
<comment type="caution">
    <text evidence="10">The sequence shown here is derived from an EMBL/GenBank/DDBJ whole genome shotgun (WGS) entry which is preliminary data.</text>
</comment>
<organism evidence="10 11">
    <name type="scientific">Ramazzottius varieornatus</name>
    <name type="common">Water bear</name>
    <name type="synonym">Tardigrade</name>
    <dbReference type="NCBI Taxonomy" id="947166"/>
    <lineage>
        <taxon>Eukaryota</taxon>
        <taxon>Metazoa</taxon>
        <taxon>Ecdysozoa</taxon>
        <taxon>Tardigrada</taxon>
        <taxon>Eutardigrada</taxon>
        <taxon>Parachela</taxon>
        <taxon>Hypsibioidea</taxon>
        <taxon>Ramazzottiidae</taxon>
        <taxon>Ramazzottius</taxon>
    </lineage>
</organism>
<keyword evidence="8" id="KW-0812">Transmembrane</keyword>
<dbReference type="InterPro" id="IPR029033">
    <property type="entry name" value="His_PPase_superfam"/>
</dbReference>
<comment type="catalytic activity">
    <reaction evidence="1">
        <text>a phosphate monoester + H2O = an alcohol + phosphate</text>
        <dbReference type="Rhea" id="RHEA:15017"/>
        <dbReference type="ChEBI" id="CHEBI:15377"/>
        <dbReference type="ChEBI" id="CHEBI:30879"/>
        <dbReference type="ChEBI" id="CHEBI:43474"/>
        <dbReference type="ChEBI" id="CHEBI:67140"/>
        <dbReference type="EC" id="3.1.3.2"/>
    </reaction>
</comment>
<evidence type="ECO:0000256" key="6">
    <source>
        <dbReference type="ARBA" id="ARBA00023157"/>
    </source>
</evidence>
<evidence type="ECO:0000256" key="4">
    <source>
        <dbReference type="ARBA" id="ARBA00022729"/>
    </source>
</evidence>
<evidence type="ECO:0000256" key="9">
    <source>
        <dbReference type="SAM" id="SignalP"/>
    </source>
</evidence>
<gene>
    <name evidence="10" type="primary">RvY_12612-1</name>
    <name evidence="10" type="synonym">RvY_12612.1</name>
    <name evidence="10" type="ORF">RvY_12612</name>
</gene>
<dbReference type="Pfam" id="PF00328">
    <property type="entry name" value="His_Phos_2"/>
    <property type="match status" value="1"/>
</dbReference>
<evidence type="ECO:0000313" key="10">
    <source>
        <dbReference type="EMBL" id="GAV01990.1"/>
    </source>
</evidence>
<sequence length="477" mass="53784">MDPSTFCLLLAFFSSLVCLARSDPTVQEALDRNAGSLKAAVIVFRHGDRSPFYTYPTDPHGEGAWPDGFGQLTKKGIRQQYRLGQYFRRRYADFLGPNPSLKQVKLESSGMARTLQSAAAFAAGFLPPSQNGTVWGDEQDKLAHLWQPVAIYSRKIEEGDALFSVSTCPRWQYLKNTLDQLPEAQFLAHRFANLTALVKEKTGMEVFNYPRSYITLHDILYTQEQNGLAWPGWVTAAVFRDIKYMADATFHMAAGVNNRTSLERQRIRGGNMLRVIMEELTRKANASDVNADVKVFLYSAHDENIAALLAAMHLYDFDPSSSATLNGAPNYASSLIFDMFEDETVRISFKNERPEEDEREAQVLTHPNCSTFCPLHRLINLTRPYFMTEAEWLKECQSSKLQPLQQTAEMALTTKLAVGIGGLLAFSVVLLLILFCVVGYARNMSSGRPYLFDDSRAPSRRASNVRFDKENQTFLQK</sequence>
<evidence type="ECO:0000256" key="1">
    <source>
        <dbReference type="ARBA" id="ARBA00000032"/>
    </source>
</evidence>
<dbReference type="EMBL" id="BDGG01000007">
    <property type="protein sequence ID" value="GAV01990.1"/>
    <property type="molecule type" value="Genomic_DNA"/>
</dbReference>
<dbReference type="AlphaFoldDB" id="A0A1D1VK52"/>
<dbReference type="STRING" id="947166.A0A1D1VK52"/>
<feature type="transmembrane region" description="Helical" evidence="8">
    <location>
        <begin position="416"/>
        <end position="441"/>
    </location>
</feature>
<dbReference type="EC" id="3.1.3.2" evidence="3"/>
<dbReference type="PROSITE" id="PS00616">
    <property type="entry name" value="HIS_ACID_PHOSPHAT_1"/>
    <property type="match status" value="1"/>
</dbReference>
<reference evidence="10 11" key="1">
    <citation type="journal article" date="2016" name="Nat. Commun.">
        <title>Extremotolerant tardigrade genome and improved radiotolerance of human cultured cells by tardigrade-unique protein.</title>
        <authorList>
            <person name="Hashimoto T."/>
            <person name="Horikawa D.D."/>
            <person name="Saito Y."/>
            <person name="Kuwahara H."/>
            <person name="Kozuka-Hata H."/>
            <person name="Shin-I T."/>
            <person name="Minakuchi Y."/>
            <person name="Ohishi K."/>
            <person name="Motoyama A."/>
            <person name="Aizu T."/>
            <person name="Enomoto A."/>
            <person name="Kondo K."/>
            <person name="Tanaka S."/>
            <person name="Hara Y."/>
            <person name="Koshikawa S."/>
            <person name="Sagara H."/>
            <person name="Miura T."/>
            <person name="Yokobori S."/>
            <person name="Miyagawa K."/>
            <person name="Suzuki Y."/>
            <person name="Kubo T."/>
            <person name="Oyama M."/>
            <person name="Kohara Y."/>
            <person name="Fujiyama A."/>
            <person name="Arakawa K."/>
            <person name="Katayama T."/>
            <person name="Toyoda A."/>
            <person name="Kunieda T."/>
        </authorList>
    </citation>
    <scope>NUCLEOTIDE SEQUENCE [LARGE SCALE GENOMIC DNA]</scope>
    <source>
        <strain evidence="10 11">YOKOZUNA-1</strain>
    </source>
</reference>
<evidence type="ECO:0000313" key="11">
    <source>
        <dbReference type="Proteomes" id="UP000186922"/>
    </source>
</evidence>
<proteinExistence type="inferred from homology"/>
<evidence type="ECO:0000256" key="2">
    <source>
        <dbReference type="ARBA" id="ARBA00005375"/>
    </source>
</evidence>
<protein>
    <recommendedName>
        <fullName evidence="3">acid phosphatase</fullName>
        <ecNumber evidence="3">3.1.3.2</ecNumber>
    </recommendedName>
</protein>
<keyword evidence="8" id="KW-0472">Membrane</keyword>
<dbReference type="PANTHER" id="PTHR11567:SF211">
    <property type="entry name" value="PROSTATIC ACID PHOSPHATASE"/>
    <property type="match status" value="1"/>
</dbReference>
<dbReference type="OrthoDB" id="258392at2759"/>
<dbReference type="InterPro" id="IPR033379">
    <property type="entry name" value="Acid_Pase_AS"/>
</dbReference>
<keyword evidence="5" id="KW-0378">Hydrolase</keyword>
<dbReference type="InterPro" id="IPR000560">
    <property type="entry name" value="His_Pase_clade-2"/>
</dbReference>
<dbReference type="Gene3D" id="3.40.50.1240">
    <property type="entry name" value="Phosphoglycerate mutase-like"/>
    <property type="match status" value="1"/>
</dbReference>
<evidence type="ECO:0000256" key="7">
    <source>
        <dbReference type="ARBA" id="ARBA00023180"/>
    </source>
</evidence>
<dbReference type="PANTHER" id="PTHR11567">
    <property type="entry name" value="ACID PHOSPHATASE-RELATED"/>
    <property type="match status" value="1"/>
</dbReference>
<name>A0A1D1VK52_RAMVA</name>
<feature type="signal peptide" evidence="9">
    <location>
        <begin position="1"/>
        <end position="22"/>
    </location>
</feature>
<keyword evidence="11" id="KW-1185">Reference proteome</keyword>
<feature type="chain" id="PRO_5008898515" description="acid phosphatase" evidence="9">
    <location>
        <begin position="23"/>
        <end position="477"/>
    </location>
</feature>
<dbReference type="InterPro" id="IPR050645">
    <property type="entry name" value="Histidine_acid_phosphatase"/>
</dbReference>
<dbReference type="GO" id="GO:0003993">
    <property type="term" value="F:acid phosphatase activity"/>
    <property type="evidence" value="ECO:0007669"/>
    <property type="project" value="UniProtKB-EC"/>
</dbReference>
<keyword evidence="8" id="KW-1133">Transmembrane helix</keyword>
<comment type="similarity">
    <text evidence="2">Belongs to the histidine acid phosphatase family.</text>
</comment>
<keyword evidence="6" id="KW-1015">Disulfide bond</keyword>
<dbReference type="CDD" id="cd07061">
    <property type="entry name" value="HP_HAP_like"/>
    <property type="match status" value="1"/>
</dbReference>